<organism evidence="1 2">
    <name type="scientific">Maritimibacter fusiformis</name>
    <dbReference type="NCBI Taxonomy" id="2603819"/>
    <lineage>
        <taxon>Bacteria</taxon>
        <taxon>Pseudomonadati</taxon>
        <taxon>Pseudomonadota</taxon>
        <taxon>Alphaproteobacteria</taxon>
        <taxon>Rhodobacterales</taxon>
        <taxon>Roseobacteraceae</taxon>
        <taxon>Maritimibacter</taxon>
    </lineage>
</organism>
<keyword evidence="2" id="KW-1185">Reference proteome</keyword>
<evidence type="ECO:0000313" key="2">
    <source>
        <dbReference type="Proteomes" id="UP000322080"/>
    </source>
</evidence>
<dbReference type="AlphaFoldDB" id="A0A5D0RJ76"/>
<dbReference type="EMBL" id="VSIY01000013">
    <property type="protein sequence ID" value="TYB80564.1"/>
    <property type="molecule type" value="Genomic_DNA"/>
</dbReference>
<protein>
    <submittedName>
        <fullName evidence="1">Aspartyl-trna synthetase</fullName>
    </submittedName>
</protein>
<proteinExistence type="predicted"/>
<gene>
    <name evidence="1" type="ORF">FVF75_13075</name>
</gene>
<dbReference type="Gene3D" id="2.30.30.40">
    <property type="entry name" value="SH3 Domains"/>
    <property type="match status" value="1"/>
</dbReference>
<sequence length="179" mass="19764">MRTTASLGSRMTVFGLLRRALAGVAGSVLLVQPAFALERGPVTNLPLPRYVSLKTDEGNVRRGPSLSHRIDWIFVRRGMPLEIVGEFGHWRRVQDRDGVGGWVHYSLLSGVRSALIETDLAPLMAAPNPDSPVKAHLEAGVIVWMSSCAADWCKVEVEGTKGWMEKTALWGVRRDEVFD</sequence>
<keyword evidence="1" id="KW-0030">Aminoacyl-tRNA synthetase</keyword>
<comment type="caution">
    <text evidence="1">The sequence shown here is derived from an EMBL/GenBank/DDBJ whole genome shotgun (WGS) entry which is preliminary data.</text>
</comment>
<dbReference type="Pfam" id="PF06347">
    <property type="entry name" value="SH3_4"/>
    <property type="match status" value="2"/>
</dbReference>
<dbReference type="Proteomes" id="UP000322080">
    <property type="component" value="Unassembled WGS sequence"/>
</dbReference>
<name>A0A5D0RJ76_9RHOB</name>
<dbReference type="GO" id="GO:0004812">
    <property type="term" value="F:aminoacyl-tRNA ligase activity"/>
    <property type="evidence" value="ECO:0007669"/>
    <property type="project" value="UniProtKB-KW"/>
</dbReference>
<dbReference type="InterPro" id="IPR010466">
    <property type="entry name" value="DUF1058"/>
</dbReference>
<keyword evidence="1" id="KW-0436">Ligase</keyword>
<reference evidence="1 2" key="1">
    <citation type="submission" date="2019-08" db="EMBL/GenBank/DDBJ databases">
        <title>Identification of a novel species of the genus Boseongicola.</title>
        <authorList>
            <person name="Zhang X.-Q."/>
        </authorList>
    </citation>
    <scope>NUCLEOTIDE SEQUENCE [LARGE SCALE GENOMIC DNA]</scope>
    <source>
        <strain evidence="1 2">HY14</strain>
    </source>
</reference>
<evidence type="ECO:0000313" key="1">
    <source>
        <dbReference type="EMBL" id="TYB80564.1"/>
    </source>
</evidence>
<accession>A0A5D0RJ76</accession>